<dbReference type="SMART" id="SM01350">
    <property type="entry name" value="6PGD"/>
    <property type="match status" value="1"/>
</dbReference>
<accession>A0A7M1QVS4</accession>
<comment type="catalytic activity">
    <reaction evidence="12">
        <text>6-phospho-D-gluconate + NADP(+) = D-ribulose 5-phosphate + CO2 + NADPH</text>
        <dbReference type="Rhea" id="RHEA:10116"/>
        <dbReference type="ChEBI" id="CHEBI:16526"/>
        <dbReference type="ChEBI" id="CHEBI:57783"/>
        <dbReference type="ChEBI" id="CHEBI:58121"/>
        <dbReference type="ChEBI" id="CHEBI:58349"/>
        <dbReference type="ChEBI" id="CHEBI:58759"/>
        <dbReference type="EC" id="1.1.1.44"/>
    </reaction>
</comment>
<dbReference type="UniPathway" id="UPA00115">
    <property type="reaction ID" value="UER00410"/>
</dbReference>
<dbReference type="GO" id="GO:0006098">
    <property type="term" value="P:pentose-phosphate shunt"/>
    <property type="evidence" value="ECO:0007669"/>
    <property type="project" value="UniProtKB-UniPathway"/>
</dbReference>
<evidence type="ECO:0000313" key="15">
    <source>
        <dbReference type="Proteomes" id="UP000595053"/>
    </source>
</evidence>
<comment type="subunit">
    <text evidence="4">Homodimer.</text>
</comment>
<keyword evidence="5" id="KW-0808">Transferase</keyword>
<dbReference type="InterPro" id="IPR006115">
    <property type="entry name" value="6PGDH_NADP-bd"/>
</dbReference>
<dbReference type="InterPro" id="IPR008927">
    <property type="entry name" value="6-PGluconate_DH-like_C_sf"/>
</dbReference>
<sequence length="667" mass="71938">MNKSEPIHVVIMGVSGSGKTTVAAILQDRWGWELAEADEFHPQSNIDKMHAGIPLTDDDRWPWLELIREWMTEQEAHGRPTIVTCSALKRSYRDVLRRGSARVVFMHLDGDRALLSDRLSARMDHFMPASLLDSQYATLEDLRPDELGAVVDIAGTPAGIASDIERKLEALTRQSHVGVPDGMARANVGVYGLGVMGSALARNLASKGLRTAVTNIDSAYTDRFVLAHGEEGEFVVTKSPAEFVASLERPRKVLLMVTAGPAVDSVLGELSAYLESGDIVVDMGNSHFRDTRRREATMRQRGLYFVGCGTSGGEEGALTGPALMIGGARAPYEQLQPIFETIAARADDGASCAKYVGPDGAGHFAKTLHNGIEYAQMQAIAEVYHLLHNTLGLSNAQVADVFDEWDAEELNSYLLQISAALLRYSHEGSDFIELVADRAGNKGTGAWSTMIGVELGADVSMLAGSLFARFASGSSIRGAWPDVAEGRSDDSSGSNAGRTLVGEASELTVEGNGLTVEDLRHALWLCGLVTYAQGFEVIRRASQVFDWKIDLADVCRGWRAGCIIRGAMLEEFASVLEGGNPLDIVVKNADTIEQRLASVRNVVSTAVRAGVPLAATNTALNYVESARARRLPAALIQAQRDFFGAHGFEMIDREGGGFHGPWHGQLG</sequence>
<evidence type="ECO:0000256" key="2">
    <source>
        <dbReference type="ARBA" id="ARBA00008419"/>
    </source>
</evidence>
<dbReference type="EC" id="1.1.1.44" evidence="12"/>
<dbReference type="Pfam" id="PF03446">
    <property type="entry name" value="NAD_binding_2"/>
    <property type="match status" value="1"/>
</dbReference>
<protein>
    <recommendedName>
        <fullName evidence="12">6-phosphogluconate dehydrogenase, decarboxylating</fullName>
        <ecNumber evidence="12">1.1.1.44</ecNumber>
    </recommendedName>
</protein>
<comment type="similarity">
    <text evidence="3">Belongs to the gluconokinase GntK/GntV family.</text>
</comment>
<evidence type="ECO:0000256" key="5">
    <source>
        <dbReference type="ARBA" id="ARBA00022679"/>
    </source>
</evidence>
<dbReference type="Gene3D" id="3.40.50.720">
    <property type="entry name" value="NAD(P)-binding Rossmann-like Domain"/>
    <property type="match status" value="1"/>
</dbReference>
<dbReference type="GO" id="GO:0046316">
    <property type="term" value="F:gluconokinase activity"/>
    <property type="evidence" value="ECO:0007669"/>
    <property type="project" value="UniProtKB-EC"/>
</dbReference>
<dbReference type="InterPro" id="IPR036291">
    <property type="entry name" value="NAD(P)-bd_dom_sf"/>
</dbReference>
<dbReference type="InterPro" id="IPR006113">
    <property type="entry name" value="6PGDH_Gnd/GntZ"/>
</dbReference>
<dbReference type="RefSeq" id="WP_197551368.1">
    <property type="nucleotide sequence ID" value="NZ_CP063213.1"/>
</dbReference>
<dbReference type="InterPro" id="IPR006183">
    <property type="entry name" value="Pgluconate_DH"/>
</dbReference>
<keyword evidence="12" id="KW-0570">Pentose shunt</keyword>
<evidence type="ECO:0000256" key="7">
    <source>
        <dbReference type="ARBA" id="ARBA00022777"/>
    </source>
</evidence>
<evidence type="ECO:0000256" key="1">
    <source>
        <dbReference type="ARBA" id="ARBA00004761"/>
    </source>
</evidence>
<keyword evidence="9 12" id="KW-0560">Oxidoreductase</keyword>
<dbReference type="Pfam" id="PF13671">
    <property type="entry name" value="AAA_33"/>
    <property type="match status" value="1"/>
</dbReference>
<proteinExistence type="inferred from homology"/>
<comment type="pathway">
    <text evidence="1">Carbohydrate acid metabolism.</text>
</comment>
<dbReference type="SUPFAM" id="SSF48179">
    <property type="entry name" value="6-phosphogluconate dehydrogenase C-terminal domain-like"/>
    <property type="match status" value="1"/>
</dbReference>
<comment type="pathway">
    <text evidence="12">Carbohydrate degradation; pentose phosphate pathway; D-ribulose 5-phosphate from D-glucose 6-phosphate (oxidative stage): step 3/3.</text>
</comment>
<dbReference type="AlphaFoldDB" id="A0A7M1QVS4"/>
<dbReference type="CDD" id="cd02021">
    <property type="entry name" value="GntK"/>
    <property type="match status" value="1"/>
</dbReference>
<dbReference type="InterPro" id="IPR006114">
    <property type="entry name" value="6PGDH_C"/>
</dbReference>
<keyword evidence="8" id="KW-0067">ATP-binding</keyword>
<comment type="similarity">
    <text evidence="2 12">Belongs to the 6-phosphogluconate dehydrogenase family.</text>
</comment>
<dbReference type="NCBIfam" id="TIGR00873">
    <property type="entry name" value="gnd"/>
    <property type="match status" value="1"/>
</dbReference>
<dbReference type="GO" id="GO:0004616">
    <property type="term" value="F:phosphogluconate dehydrogenase (decarboxylating) activity"/>
    <property type="evidence" value="ECO:0007669"/>
    <property type="project" value="UniProtKB-EC"/>
</dbReference>
<gene>
    <name evidence="14" type="primary">gndA</name>
    <name evidence="14" type="ORF">INS88_01525</name>
</gene>
<dbReference type="Gene3D" id="1.10.1040.10">
    <property type="entry name" value="N-(1-d-carboxylethyl)-l-norvaline Dehydrogenase, domain 2"/>
    <property type="match status" value="1"/>
</dbReference>
<dbReference type="SUPFAM" id="SSF52540">
    <property type="entry name" value="P-loop containing nucleoside triphosphate hydrolases"/>
    <property type="match status" value="1"/>
</dbReference>
<keyword evidence="12" id="KW-0521">NADP</keyword>
<dbReference type="PRINTS" id="PR00076">
    <property type="entry name" value="6PGDHDRGNASE"/>
</dbReference>
<dbReference type="PANTHER" id="PTHR11811">
    <property type="entry name" value="6-PHOSPHOGLUCONATE DEHYDROGENASE"/>
    <property type="match status" value="1"/>
</dbReference>
<accession>A0A8A5UGH2</accession>
<dbReference type="Gene3D" id="1.20.5.320">
    <property type="entry name" value="6-Phosphogluconate Dehydrogenase, domain 3"/>
    <property type="match status" value="1"/>
</dbReference>
<evidence type="ECO:0000256" key="10">
    <source>
        <dbReference type="ARBA" id="ARBA00023064"/>
    </source>
</evidence>
<dbReference type="InterPro" id="IPR013328">
    <property type="entry name" value="6PGD_dom2"/>
</dbReference>
<dbReference type="SUPFAM" id="SSF51735">
    <property type="entry name" value="NAD(P)-binding Rossmann-fold domains"/>
    <property type="match status" value="1"/>
</dbReference>
<dbReference type="InterPro" id="IPR006184">
    <property type="entry name" value="6PGdom_BS"/>
</dbReference>
<evidence type="ECO:0000256" key="11">
    <source>
        <dbReference type="ARBA" id="ARBA00048090"/>
    </source>
</evidence>
<evidence type="ECO:0000256" key="6">
    <source>
        <dbReference type="ARBA" id="ARBA00022741"/>
    </source>
</evidence>
<evidence type="ECO:0000256" key="3">
    <source>
        <dbReference type="ARBA" id="ARBA00008420"/>
    </source>
</evidence>
<keyword evidence="7" id="KW-0418">Kinase</keyword>
<dbReference type="GO" id="GO:0050661">
    <property type="term" value="F:NADP binding"/>
    <property type="evidence" value="ECO:0007669"/>
    <property type="project" value="InterPro"/>
</dbReference>
<dbReference type="NCBIfam" id="NF006765">
    <property type="entry name" value="PRK09287.1"/>
    <property type="match status" value="1"/>
</dbReference>
<dbReference type="InterPro" id="IPR027417">
    <property type="entry name" value="P-loop_NTPase"/>
</dbReference>
<dbReference type="Proteomes" id="UP000595053">
    <property type="component" value="Chromosome"/>
</dbReference>
<keyword evidence="6" id="KW-0547">Nucleotide-binding</keyword>
<dbReference type="Gene3D" id="3.40.50.300">
    <property type="entry name" value="P-loop containing nucleotide triphosphate hydrolases"/>
    <property type="match status" value="1"/>
</dbReference>
<dbReference type="GO" id="GO:0005524">
    <property type="term" value="F:ATP binding"/>
    <property type="evidence" value="ECO:0007669"/>
    <property type="project" value="UniProtKB-KW"/>
</dbReference>
<evidence type="ECO:0000256" key="4">
    <source>
        <dbReference type="ARBA" id="ARBA00011738"/>
    </source>
</evidence>
<keyword evidence="15" id="KW-1185">Reference proteome</keyword>
<dbReference type="PROSITE" id="PS00461">
    <property type="entry name" value="6PGD"/>
    <property type="match status" value="1"/>
</dbReference>
<evidence type="ECO:0000259" key="13">
    <source>
        <dbReference type="SMART" id="SM01350"/>
    </source>
</evidence>
<feature type="domain" description="6-phosphogluconate dehydrogenase C-terminal" evidence="13">
    <location>
        <begin position="362"/>
        <end position="663"/>
    </location>
</feature>
<keyword evidence="10 12" id="KW-0311">Gluconate utilization</keyword>
<evidence type="ECO:0000256" key="12">
    <source>
        <dbReference type="RuleBase" id="RU000485"/>
    </source>
</evidence>
<organism evidence="14 15">
    <name type="scientific">Trueperella pecoris</name>
    <dbReference type="NCBI Taxonomy" id="2733571"/>
    <lineage>
        <taxon>Bacteria</taxon>
        <taxon>Bacillati</taxon>
        <taxon>Actinomycetota</taxon>
        <taxon>Actinomycetes</taxon>
        <taxon>Actinomycetales</taxon>
        <taxon>Actinomycetaceae</taxon>
        <taxon>Trueperella</taxon>
    </lineage>
</organism>
<dbReference type="GO" id="GO:0019521">
    <property type="term" value="P:D-gluconate metabolic process"/>
    <property type="evidence" value="ECO:0007669"/>
    <property type="project" value="UniProtKB-KW"/>
</dbReference>
<evidence type="ECO:0000256" key="8">
    <source>
        <dbReference type="ARBA" id="ARBA00022840"/>
    </source>
</evidence>
<dbReference type="Pfam" id="PF00393">
    <property type="entry name" value="6PGD"/>
    <property type="match status" value="1"/>
</dbReference>
<dbReference type="InterPro" id="IPR006001">
    <property type="entry name" value="Therm_gnt_kin"/>
</dbReference>
<name>A0A7M1QVS4_9ACTO</name>
<dbReference type="NCBIfam" id="TIGR01313">
    <property type="entry name" value="therm_gnt_kin"/>
    <property type="match status" value="1"/>
</dbReference>
<reference evidence="14 15" key="1">
    <citation type="submission" date="2020-10" db="EMBL/GenBank/DDBJ databases">
        <title>Trueperella pecoris sp. nov. isolated from bovine and porcine specimens.</title>
        <authorList>
            <person name="Schoenecker L."/>
            <person name="Schnydrig P."/>
            <person name="Brodard I."/>
            <person name="Thomann A."/>
            <person name="Hemphill A."/>
            <person name="Rodriguez-Campos S."/>
            <person name="Perreten V."/>
            <person name="Jores J."/>
            <person name="Kittl S."/>
        </authorList>
    </citation>
    <scope>NUCLEOTIDE SEQUENCE [LARGE SCALE GENOMIC DNA]</scope>
    <source>
        <strain evidence="14 15">15A0121</strain>
    </source>
</reference>
<comment type="catalytic activity">
    <reaction evidence="11">
        <text>D-gluconate + ATP = 6-phospho-D-gluconate + ADP + H(+)</text>
        <dbReference type="Rhea" id="RHEA:19433"/>
        <dbReference type="ChEBI" id="CHEBI:15378"/>
        <dbReference type="ChEBI" id="CHEBI:18391"/>
        <dbReference type="ChEBI" id="CHEBI:30616"/>
        <dbReference type="ChEBI" id="CHEBI:58759"/>
        <dbReference type="ChEBI" id="CHEBI:456216"/>
        <dbReference type="EC" id="2.7.1.12"/>
    </reaction>
</comment>
<evidence type="ECO:0000313" key="14">
    <source>
        <dbReference type="EMBL" id="QOR45933.1"/>
    </source>
</evidence>
<dbReference type="FunFam" id="3.40.50.300:FF:000522">
    <property type="entry name" value="Gluconokinase"/>
    <property type="match status" value="1"/>
</dbReference>
<evidence type="ECO:0000256" key="9">
    <source>
        <dbReference type="ARBA" id="ARBA00023002"/>
    </source>
</evidence>
<dbReference type="EMBL" id="CP063213">
    <property type="protein sequence ID" value="QOR45933.1"/>
    <property type="molecule type" value="Genomic_DNA"/>
</dbReference>